<name>A0A5C5ZIG8_9BACT</name>
<proteinExistence type="predicted"/>
<gene>
    <name evidence="1" type="ORF">Mal64_37700</name>
</gene>
<dbReference type="Proteomes" id="UP000315440">
    <property type="component" value="Unassembled WGS sequence"/>
</dbReference>
<sequence>MPAWRVALRGVVVQSPTKPDRRSGCRIKTKGVFRHAMRATTVRLEDELAHALIDAYQ</sequence>
<dbReference type="EMBL" id="SJPQ01000004">
    <property type="protein sequence ID" value="TWT86940.1"/>
    <property type="molecule type" value="Genomic_DNA"/>
</dbReference>
<dbReference type="AlphaFoldDB" id="A0A5C5ZIG8"/>
<protein>
    <submittedName>
        <fullName evidence="1">Uncharacterized protein</fullName>
    </submittedName>
</protein>
<evidence type="ECO:0000313" key="2">
    <source>
        <dbReference type="Proteomes" id="UP000315440"/>
    </source>
</evidence>
<accession>A0A5C5ZIG8</accession>
<comment type="caution">
    <text evidence="1">The sequence shown here is derived from an EMBL/GenBank/DDBJ whole genome shotgun (WGS) entry which is preliminary data.</text>
</comment>
<organism evidence="1 2">
    <name type="scientific">Pseudobythopirellula maris</name>
    <dbReference type="NCBI Taxonomy" id="2527991"/>
    <lineage>
        <taxon>Bacteria</taxon>
        <taxon>Pseudomonadati</taxon>
        <taxon>Planctomycetota</taxon>
        <taxon>Planctomycetia</taxon>
        <taxon>Pirellulales</taxon>
        <taxon>Lacipirellulaceae</taxon>
        <taxon>Pseudobythopirellula</taxon>
    </lineage>
</organism>
<dbReference type="RefSeq" id="WP_197525882.1">
    <property type="nucleotide sequence ID" value="NZ_SJPQ01000004.1"/>
</dbReference>
<reference evidence="1 2" key="1">
    <citation type="submission" date="2019-02" db="EMBL/GenBank/DDBJ databases">
        <title>Deep-cultivation of Planctomycetes and their phenomic and genomic characterization uncovers novel biology.</title>
        <authorList>
            <person name="Wiegand S."/>
            <person name="Jogler M."/>
            <person name="Boedeker C."/>
            <person name="Pinto D."/>
            <person name="Vollmers J."/>
            <person name="Rivas-Marin E."/>
            <person name="Kohn T."/>
            <person name="Peeters S.H."/>
            <person name="Heuer A."/>
            <person name="Rast P."/>
            <person name="Oberbeckmann S."/>
            <person name="Bunk B."/>
            <person name="Jeske O."/>
            <person name="Meyerdierks A."/>
            <person name="Storesund J.E."/>
            <person name="Kallscheuer N."/>
            <person name="Luecker S."/>
            <person name="Lage O.M."/>
            <person name="Pohl T."/>
            <person name="Merkel B.J."/>
            <person name="Hornburger P."/>
            <person name="Mueller R.-W."/>
            <person name="Bruemmer F."/>
            <person name="Labrenz M."/>
            <person name="Spormann A.M."/>
            <person name="Op Den Camp H."/>
            <person name="Overmann J."/>
            <person name="Amann R."/>
            <person name="Jetten M.S.M."/>
            <person name="Mascher T."/>
            <person name="Medema M.H."/>
            <person name="Devos D.P."/>
            <person name="Kaster A.-K."/>
            <person name="Ovreas L."/>
            <person name="Rohde M."/>
            <person name="Galperin M.Y."/>
            <person name="Jogler C."/>
        </authorList>
    </citation>
    <scope>NUCLEOTIDE SEQUENCE [LARGE SCALE GENOMIC DNA]</scope>
    <source>
        <strain evidence="1 2">Mal64</strain>
    </source>
</reference>
<evidence type="ECO:0000313" key="1">
    <source>
        <dbReference type="EMBL" id="TWT86940.1"/>
    </source>
</evidence>
<keyword evidence="2" id="KW-1185">Reference proteome</keyword>